<keyword evidence="3" id="KW-0328">Glycosyltransferase</keyword>
<dbReference type="InterPro" id="IPR038731">
    <property type="entry name" value="RgtA/B/C-like"/>
</dbReference>
<accession>A0A381W0K9</accession>
<dbReference type="EMBL" id="UINC01010351">
    <property type="protein sequence ID" value="SVA46075.1"/>
    <property type="molecule type" value="Genomic_DNA"/>
</dbReference>
<feature type="transmembrane region" description="Helical" evidence="8">
    <location>
        <begin position="122"/>
        <end position="139"/>
    </location>
</feature>
<organism evidence="10">
    <name type="scientific">marine metagenome</name>
    <dbReference type="NCBI Taxonomy" id="408172"/>
    <lineage>
        <taxon>unclassified sequences</taxon>
        <taxon>metagenomes</taxon>
        <taxon>ecological metagenomes</taxon>
    </lineage>
</organism>
<evidence type="ECO:0000256" key="3">
    <source>
        <dbReference type="ARBA" id="ARBA00022676"/>
    </source>
</evidence>
<evidence type="ECO:0000256" key="2">
    <source>
        <dbReference type="ARBA" id="ARBA00022475"/>
    </source>
</evidence>
<dbReference type="PANTHER" id="PTHR33908">
    <property type="entry name" value="MANNOSYLTRANSFERASE YKCB-RELATED"/>
    <property type="match status" value="1"/>
</dbReference>
<evidence type="ECO:0000259" key="9">
    <source>
        <dbReference type="Pfam" id="PF13231"/>
    </source>
</evidence>
<proteinExistence type="predicted"/>
<keyword evidence="2" id="KW-1003">Cell membrane</keyword>
<dbReference type="AlphaFoldDB" id="A0A381W0K9"/>
<evidence type="ECO:0000256" key="8">
    <source>
        <dbReference type="SAM" id="Phobius"/>
    </source>
</evidence>
<dbReference type="GO" id="GO:0008610">
    <property type="term" value="P:lipid biosynthetic process"/>
    <property type="evidence" value="ECO:0007669"/>
    <property type="project" value="UniProtKB-ARBA"/>
</dbReference>
<gene>
    <name evidence="10" type="ORF">METZ01_LOCUS98929</name>
</gene>
<comment type="subcellular location">
    <subcellularLocation>
        <location evidence="1">Cell membrane</location>
        <topology evidence="1">Multi-pass membrane protein</topology>
    </subcellularLocation>
</comment>
<evidence type="ECO:0000256" key="5">
    <source>
        <dbReference type="ARBA" id="ARBA00022692"/>
    </source>
</evidence>
<dbReference type="InterPro" id="IPR050297">
    <property type="entry name" value="LipidA_mod_glycosyltrf_83"/>
</dbReference>
<feature type="domain" description="Glycosyltransferase RgtA/B/C/D-like" evidence="9">
    <location>
        <begin position="75"/>
        <end position="233"/>
    </location>
</feature>
<feature type="transmembrane region" description="Helical" evidence="8">
    <location>
        <begin position="214"/>
        <end position="234"/>
    </location>
</feature>
<protein>
    <recommendedName>
        <fullName evidence="9">Glycosyltransferase RgtA/B/C/D-like domain-containing protein</fullName>
    </recommendedName>
</protein>
<sequence>MMSATSVDRGQPFHWGSGWLGLALLAFGLRLTAAFVTDGFHHPQVYEYEDLARAMLDGRGFTFHHLGITYHSYAPPLYAWLCALIYSAGGTVAAVLIVQILVSVGHVVLVQLLASRLFQRRDAGLIAGVLMALHPGLIIDASTKAHPLTFDALFFTFVIWQFWRLRDQPGYGRAVATGAVIGLGVLSRATIGVLLPLGCLWLFATSARQDWPKLLGRCVAVGVCAVAIVAPWTIRNTLIHRQFVPMVTVDSEVFWRGNNPA</sequence>
<dbReference type="GO" id="GO:0016763">
    <property type="term" value="F:pentosyltransferase activity"/>
    <property type="evidence" value="ECO:0007669"/>
    <property type="project" value="TreeGrafter"/>
</dbReference>
<dbReference type="GO" id="GO:0005886">
    <property type="term" value="C:plasma membrane"/>
    <property type="evidence" value="ECO:0007669"/>
    <property type="project" value="UniProtKB-SubCell"/>
</dbReference>
<feature type="non-terminal residue" evidence="10">
    <location>
        <position position="261"/>
    </location>
</feature>
<evidence type="ECO:0000313" key="10">
    <source>
        <dbReference type="EMBL" id="SVA46075.1"/>
    </source>
</evidence>
<feature type="transmembrane region" description="Helical" evidence="8">
    <location>
        <begin position="175"/>
        <end position="194"/>
    </location>
</feature>
<reference evidence="10" key="1">
    <citation type="submission" date="2018-05" db="EMBL/GenBank/DDBJ databases">
        <authorList>
            <person name="Lanie J.A."/>
            <person name="Ng W.-L."/>
            <person name="Kazmierczak K.M."/>
            <person name="Andrzejewski T.M."/>
            <person name="Davidsen T.M."/>
            <person name="Wayne K.J."/>
            <person name="Tettelin H."/>
            <person name="Glass J.I."/>
            <person name="Rusch D."/>
            <person name="Podicherti R."/>
            <person name="Tsui H.-C.T."/>
            <person name="Winkler M.E."/>
        </authorList>
    </citation>
    <scope>NUCLEOTIDE SEQUENCE</scope>
</reference>
<keyword evidence="4" id="KW-0808">Transferase</keyword>
<dbReference type="PANTHER" id="PTHR33908:SF11">
    <property type="entry name" value="MEMBRANE PROTEIN"/>
    <property type="match status" value="1"/>
</dbReference>
<keyword evidence="5 8" id="KW-0812">Transmembrane</keyword>
<evidence type="ECO:0000256" key="7">
    <source>
        <dbReference type="ARBA" id="ARBA00023136"/>
    </source>
</evidence>
<name>A0A381W0K9_9ZZZZ</name>
<keyword evidence="7 8" id="KW-0472">Membrane</keyword>
<keyword evidence="6 8" id="KW-1133">Transmembrane helix</keyword>
<evidence type="ECO:0000256" key="6">
    <source>
        <dbReference type="ARBA" id="ARBA00022989"/>
    </source>
</evidence>
<evidence type="ECO:0000256" key="1">
    <source>
        <dbReference type="ARBA" id="ARBA00004651"/>
    </source>
</evidence>
<dbReference type="Pfam" id="PF13231">
    <property type="entry name" value="PMT_2"/>
    <property type="match status" value="1"/>
</dbReference>
<feature type="transmembrane region" description="Helical" evidence="8">
    <location>
        <begin position="77"/>
        <end position="110"/>
    </location>
</feature>
<evidence type="ECO:0000256" key="4">
    <source>
        <dbReference type="ARBA" id="ARBA00022679"/>
    </source>
</evidence>